<dbReference type="InterPro" id="IPR002510">
    <property type="entry name" value="Metalloprtase-TldD/E_N"/>
</dbReference>
<reference evidence="5" key="1">
    <citation type="submission" date="2020-08" db="EMBL/GenBank/DDBJ databases">
        <title>Genome public.</title>
        <authorList>
            <person name="Liu C."/>
            <person name="Sun Q."/>
        </authorList>
    </citation>
    <scope>NUCLEOTIDE SEQUENCE</scope>
    <source>
        <strain evidence="5">NSJ-53</strain>
    </source>
</reference>
<evidence type="ECO:0000259" key="3">
    <source>
        <dbReference type="Pfam" id="PF19289"/>
    </source>
</evidence>
<evidence type="ECO:0000259" key="2">
    <source>
        <dbReference type="Pfam" id="PF01523"/>
    </source>
</evidence>
<organism evidence="5 6">
    <name type="scientific">Gehongia tenuis</name>
    <dbReference type="NCBI Taxonomy" id="2763655"/>
    <lineage>
        <taxon>Bacteria</taxon>
        <taxon>Bacillati</taxon>
        <taxon>Bacillota</taxon>
        <taxon>Clostridia</taxon>
        <taxon>Christensenellales</taxon>
        <taxon>Christensenellaceae</taxon>
        <taxon>Gehongia</taxon>
    </lineage>
</organism>
<evidence type="ECO:0000256" key="1">
    <source>
        <dbReference type="ARBA" id="ARBA00005836"/>
    </source>
</evidence>
<comment type="similarity">
    <text evidence="1">Belongs to the peptidase U62 family.</text>
</comment>
<dbReference type="GO" id="GO:0008237">
    <property type="term" value="F:metallopeptidase activity"/>
    <property type="evidence" value="ECO:0007669"/>
    <property type="project" value="InterPro"/>
</dbReference>
<dbReference type="PANTHER" id="PTHR43421:SF1">
    <property type="entry name" value="METALLOPROTEASE PMBA"/>
    <property type="match status" value="1"/>
</dbReference>
<evidence type="ECO:0000313" key="5">
    <source>
        <dbReference type="EMBL" id="MBC8531431.1"/>
    </source>
</evidence>
<accession>A0A926D544</accession>
<feature type="domain" description="Metalloprotease TldD/E central" evidence="4">
    <location>
        <begin position="111"/>
        <end position="206"/>
    </location>
</feature>
<dbReference type="RefSeq" id="WP_249316023.1">
    <property type="nucleotide sequence ID" value="NZ_JACRSR010000002.1"/>
</dbReference>
<feature type="domain" description="Metalloprotease TldD/E N-terminal" evidence="2">
    <location>
        <begin position="17"/>
        <end position="79"/>
    </location>
</feature>
<dbReference type="EMBL" id="JACRSR010000002">
    <property type="protein sequence ID" value="MBC8531431.1"/>
    <property type="molecule type" value="Genomic_DNA"/>
</dbReference>
<evidence type="ECO:0000313" key="6">
    <source>
        <dbReference type="Proteomes" id="UP000623172"/>
    </source>
</evidence>
<dbReference type="PANTHER" id="PTHR43421">
    <property type="entry name" value="METALLOPROTEASE PMBA"/>
    <property type="match status" value="1"/>
</dbReference>
<name>A0A926D544_9FIRM</name>
<dbReference type="InterPro" id="IPR045569">
    <property type="entry name" value="Metalloprtase-TldD/E_C"/>
</dbReference>
<dbReference type="AlphaFoldDB" id="A0A926D544"/>
<comment type="caution">
    <text evidence="5">The sequence shown here is derived from an EMBL/GenBank/DDBJ whole genome shotgun (WGS) entry which is preliminary data.</text>
</comment>
<dbReference type="InterPro" id="IPR045570">
    <property type="entry name" value="Metalloprtase-TldD/E_cen_dom"/>
</dbReference>
<keyword evidence="6" id="KW-1185">Reference proteome</keyword>
<dbReference type="Pfam" id="PF01523">
    <property type="entry name" value="PmbA_TldD_1st"/>
    <property type="match status" value="1"/>
</dbReference>
<dbReference type="Proteomes" id="UP000623172">
    <property type="component" value="Unassembled WGS sequence"/>
</dbReference>
<dbReference type="InterPro" id="IPR036059">
    <property type="entry name" value="TldD/PmbA_sf"/>
</dbReference>
<evidence type="ECO:0000259" key="4">
    <source>
        <dbReference type="Pfam" id="PF19290"/>
    </source>
</evidence>
<dbReference type="GO" id="GO:0006508">
    <property type="term" value="P:proteolysis"/>
    <property type="evidence" value="ECO:0007669"/>
    <property type="project" value="InterPro"/>
</dbReference>
<dbReference type="Gene3D" id="3.30.2290.10">
    <property type="entry name" value="PmbA/TldD superfamily"/>
    <property type="match status" value="1"/>
</dbReference>
<dbReference type="GO" id="GO:0005829">
    <property type="term" value="C:cytosol"/>
    <property type="evidence" value="ECO:0007669"/>
    <property type="project" value="TreeGrafter"/>
</dbReference>
<dbReference type="SUPFAM" id="SSF111283">
    <property type="entry name" value="Putative modulator of DNA gyrase, PmbA/TldD"/>
    <property type="match status" value="1"/>
</dbReference>
<proteinExistence type="inferred from homology"/>
<protein>
    <submittedName>
        <fullName evidence="5">TldD/PmbA family protein</fullName>
    </submittedName>
</protein>
<dbReference type="Pfam" id="PF19290">
    <property type="entry name" value="PmbA_TldD_2nd"/>
    <property type="match status" value="1"/>
</dbReference>
<dbReference type="InterPro" id="IPR047657">
    <property type="entry name" value="PmbA"/>
</dbReference>
<feature type="domain" description="Metalloprotease TldD/E C-terminal" evidence="3">
    <location>
        <begin position="215"/>
        <end position="438"/>
    </location>
</feature>
<gene>
    <name evidence="5" type="ORF">H8696_06170</name>
</gene>
<dbReference type="InterPro" id="IPR035068">
    <property type="entry name" value="TldD/PmbA_N"/>
</dbReference>
<dbReference type="Pfam" id="PF19289">
    <property type="entry name" value="PmbA_TldD_3rd"/>
    <property type="match status" value="1"/>
</dbReference>
<sequence>MIDRLLERAKKAGFTEAEALLERGEQRRVKVFGGEVDEYAFSLTEGLGFRGLYGGRMGYAYTERMDEEGLEFLICSAKAGAGLFSGADPEFLWRPEEDYPAVPRQKDIGTTAEQSIADALALEQGVSAAGLKAESAVVGSGEGGVRLVNTLGLDESYQSHVGYAYVGALDDGGGETVSGGESWEGESFDDFSVETLVRQAVQDTLDKRGARPCATGSWPVGFSNLAMVGLMQTFWGVFSAQAAQKGLSLLKGRLGERMASPLVTLVDDPFLPGGLGNAPFDGEGVPTAKKTVVDRGVFTTFLHNLVTAKKDGVVSTGNASRSAGSAKVGISPFNLYLAPGELTREGIYGGIHEGLFVTEMMGHHAGANAISGDFSLLAKGFWIKNGGIDHPVNQVTVAGNFYELMKRVAGVGRDLRFDTGGASFGSPSLWVESLHVTGA</sequence>